<dbReference type="eggNOG" id="COG0803">
    <property type="taxonomic scope" value="Bacteria"/>
</dbReference>
<name>K6VQK1_9MICO</name>
<feature type="signal peptide" evidence="6">
    <location>
        <begin position="1"/>
        <end position="26"/>
    </location>
</feature>
<comment type="subcellular location">
    <subcellularLocation>
        <location evidence="1">Cell envelope</location>
    </subcellularLocation>
</comment>
<protein>
    <submittedName>
        <fullName evidence="7">Putative ABC transporter substrate-binding protein</fullName>
    </submittedName>
</protein>
<evidence type="ECO:0000256" key="3">
    <source>
        <dbReference type="ARBA" id="ARBA00022723"/>
    </source>
</evidence>
<dbReference type="Pfam" id="PF01297">
    <property type="entry name" value="ZnuA"/>
    <property type="match status" value="1"/>
</dbReference>
<evidence type="ECO:0000256" key="6">
    <source>
        <dbReference type="SAM" id="SignalP"/>
    </source>
</evidence>
<evidence type="ECO:0000256" key="5">
    <source>
        <dbReference type="RuleBase" id="RU003512"/>
    </source>
</evidence>
<dbReference type="AlphaFoldDB" id="K6VQK1"/>
<keyword evidence="4 6" id="KW-0732">Signal</keyword>
<proteinExistence type="inferred from homology"/>
<reference evidence="7 8" key="1">
    <citation type="submission" date="2012-08" db="EMBL/GenBank/DDBJ databases">
        <title>Whole genome shotgun sequence of Austwickia chelonae NBRC 105200.</title>
        <authorList>
            <person name="Yoshida I."/>
            <person name="Hosoyama A."/>
            <person name="Tsuchikane K."/>
            <person name="Katsumata H."/>
            <person name="Ando Y."/>
            <person name="Ohji S."/>
            <person name="Hamada M."/>
            <person name="Tamura T."/>
            <person name="Yamazoe A."/>
            <person name="Yamazaki S."/>
            <person name="Fujita N."/>
        </authorList>
    </citation>
    <scope>NUCLEOTIDE SEQUENCE [LARGE SCALE GENOMIC DNA]</scope>
    <source>
        <strain evidence="7 8">NBRC 105200</strain>
    </source>
</reference>
<keyword evidence="2 5" id="KW-0813">Transport</keyword>
<dbReference type="EMBL" id="BAGZ01000017">
    <property type="protein sequence ID" value="GAB78984.1"/>
    <property type="molecule type" value="Genomic_DNA"/>
</dbReference>
<dbReference type="SUPFAM" id="SSF53807">
    <property type="entry name" value="Helical backbone' metal receptor"/>
    <property type="match status" value="1"/>
</dbReference>
<dbReference type="PANTHER" id="PTHR42953">
    <property type="entry name" value="HIGH-AFFINITY ZINC UPTAKE SYSTEM PROTEIN ZNUA-RELATED"/>
    <property type="match status" value="1"/>
</dbReference>
<dbReference type="InterPro" id="IPR006129">
    <property type="entry name" value="AdhesinB"/>
</dbReference>
<dbReference type="InterPro" id="IPR050492">
    <property type="entry name" value="Bact_metal-bind_prot9"/>
</dbReference>
<sequence>MSFAPVARLGLALTCVLALSACSTHPAGTGGAKEDKTSFTVFATTGYLGDLVKNLAPDAKITVMVKPGGDPHTYQPSTQDIAAMRDADVVVSNGAHLEAMMLDQLAGLGDRHLAVSDRLPQDKLLPWPEKDDKGNALHDPHIWNDPDLWKTVTTEVAKKLGERVPHRKDAIAQAATTYTGKIEATKNKVTDILKDIPQERRVLVTGHDAFNYFGRAFSLEVKATDFVTSEANMSATQLQELAAFVVARKIPTIFQDNLKNPQAVTSLEESVKALGGKVTVSDKELYADSLGDRAPADTYLGALESNATAVAEALNPKN</sequence>
<accession>K6VQK1</accession>
<evidence type="ECO:0000256" key="4">
    <source>
        <dbReference type="ARBA" id="ARBA00022729"/>
    </source>
</evidence>
<evidence type="ECO:0000256" key="1">
    <source>
        <dbReference type="ARBA" id="ARBA00004196"/>
    </source>
</evidence>
<evidence type="ECO:0000313" key="8">
    <source>
        <dbReference type="Proteomes" id="UP000008495"/>
    </source>
</evidence>
<evidence type="ECO:0000256" key="2">
    <source>
        <dbReference type="ARBA" id="ARBA00022448"/>
    </source>
</evidence>
<keyword evidence="8" id="KW-1185">Reference proteome</keyword>
<dbReference type="GO" id="GO:0046872">
    <property type="term" value="F:metal ion binding"/>
    <property type="evidence" value="ECO:0007669"/>
    <property type="project" value="UniProtKB-KW"/>
</dbReference>
<gene>
    <name evidence="7" type="ORF">AUCHE_17_02000</name>
</gene>
<dbReference type="PRINTS" id="PR00691">
    <property type="entry name" value="ADHESINB"/>
</dbReference>
<dbReference type="GO" id="GO:0007155">
    <property type="term" value="P:cell adhesion"/>
    <property type="evidence" value="ECO:0007669"/>
    <property type="project" value="InterPro"/>
</dbReference>
<dbReference type="GO" id="GO:0030001">
    <property type="term" value="P:metal ion transport"/>
    <property type="evidence" value="ECO:0007669"/>
    <property type="project" value="InterPro"/>
</dbReference>
<dbReference type="InterPro" id="IPR006127">
    <property type="entry name" value="ZnuA-like"/>
</dbReference>
<dbReference type="Proteomes" id="UP000008495">
    <property type="component" value="Unassembled WGS sequence"/>
</dbReference>
<dbReference type="Gene3D" id="3.40.50.1980">
    <property type="entry name" value="Nitrogenase molybdenum iron protein domain"/>
    <property type="match status" value="2"/>
</dbReference>
<dbReference type="PRINTS" id="PR00690">
    <property type="entry name" value="ADHESNFAMILY"/>
</dbReference>
<comment type="caution">
    <text evidence="7">The sequence shown here is derived from an EMBL/GenBank/DDBJ whole genome shotgun (WGS) entry which is preliminary data.</text>
</comment>
<dbReference type="GO" id="GO:0030313">
    <property type="term" value="C:cell envelope"/>
    <property type="evidence" value="ECO:0007669"/>
    <property type="project" value="UniProtKB-SubCell"/>
</dbReference>
<organism evidence="7 8">
    <name type="scientific">Austwickia chelonae NBRC 105200</name>
    <dbReference type="NCBI Taxonomy" id="1184607"/>
    <lineage>
        <taxon>Bacteria</taxon>
        <taxon>Bacillati</taxon>
        <taxon>Actinomycetota</taxon>
        <taxon>Actinomycetes</taxon>
        <taxon>Micrococcales</taxon>
        <taxon>Dermatophilaceae</taxon>
        <taxon>Austwickia</taxon>
    </lineage>
</organism>
<dbReference type="RefSeq" id="WP_006503741.1">
    <property type="nucleotide sequence ID" value="NZ_BAGZ01000017.1"/>
</dbReference>
<feature type="chain" id="PRO_5039602562" evidence="6">
    <location>
        <begin position="27"/>
        <end position="318"/>
    </location>
</feature>
<comment type="similarity">
    <text evidence="5">Belongs to the bacterial solute-binding protein 9 family.</text>
</comment>
<dbReference type="PANTHER" id="PTHR42953:SF1">
    <property type="entry name" value="METAL-BINDING PROTEIN HI_0362-RELATED"/>
    <property type="match status" value="1"/>
</dbReference>
<dbReference type="STRING" id="100225.SAMN05421595_0200"/>
<evidence type="ECO:0000313" key="7">
    <source>
        <dbReference type="EMBL" id="GAB78984.1"/>
    </source>
</evidence>
<dbReference type="OrthoDB" id="9810636at2"/>
<dbReference type="InterPro" id="IPR006128">
    <property type="entry name" value="Lipoprotein_PsaA-like"/>
</dbReference>
<keyword evidence="3" id="KW-0479">Metal-binding</keyword>